<dbReference type="GO" id="GO:0001868">
    <property type="term" value="P:regulation of complement activation, lectin pathway"/>
    <property type="evidence" value="ECO:0007669"/>
    <property type="project" value="UniProtKB-ARBA"/>
</dbReference>
<evidence type="ECO:0000256" key="3">
    <source>
        <dbReference type="ARBA" id="ARBA00011233"/>
    </source>
</evidence>
<dbReference type="PROSITE" id="PS01187">
    <property type="entry name" value="EGF_CA"/>
    <property type="match status" value="1"/>
</dbReference>
<dbReference type="InterPro" id="IPR006585">
    <property type="entry name" value="FTP1"/>
</dbReference>
<feature type="chain" id="PRO_5028174451" evidence="11">
    <location>
        <begin position="20"/>
        <end position="479"/>
    </location>
</feature>
<dbReference type="FunFam" id="2.60.120.260:FF:000105">
    <property type="entry name" value="Sushi, von Willebrand factor type A, EGF and pentraxin domain-containing protein 1"/>
    <property type="match status" value="1"/>
</dbReference>
<feature type="non-terminal residue" evidence="14">
    <location>
        <position position="479"/>
    </location>
</feature>
<keyword evidence="9" id="KW-1015">Disulfide bond</keyword>
<dbReference type="GO" id="GO:0005509">
    <property type="term" value="F:calcium ion binding"/>
    <property type="evidence" value="ECO:0007669"/>
    <property type="project" value="InterPro"/>
</dbReference>
<dbReference type="SMART" id="SM00607">
    <property type="entry name" value="FTP"/>
    <property type="match status" value="2"/>
</dbReference>
<dbReference type="Gene3D" id="2.10.25.10">
    <property type="entry name" value="Laminin"/>
    <property type="match status" value="1"/>
</dbReference>
<evidence type="ECO:0000313" key="13">
    <source>
        <dbReference type="Proteomes" id="UP000515135"/>
    </source>
</evidence>
<dbReference type="FunFam" id="2.10.25.10:FF:000240">
    <property type="entry name" value="Vitamin K-dependent protein S"/>
    <property type="match status" value="1"/>
</dbReference>
<keyword evidence="6" id="KW-0430">Lectin</keyword>
<dbReference type="InterPro" id="IPR001881">
    <property type="entry name" value="EGF-like_Ca-bd_dom"/>
</dbReference>
<evidence type="ECO:0000313" key="14">
    <source>
        <dbReference type="RefSeq" id="XP_019618512.1"/>
    </source>
</evidence>
<evidence type="ECO:0000256" key="7">
    <source>
        <dbReference type="ARBA" id="ARBA00022737"/>
    </source>
</evidence>
<proteinExistence type="inferred from homology"/>
<organism evidence="13 14">
    <name type="scientific">Branchiostoma belcheri</name>
    <name type="common">Amphioxus</name>
    <dbReference type="NCBI Taxonomy" id="7741"/>
    <lineage>
        <taxon>Eukaryota</taxon>
        <taxon>Metazoa</taxon>
        <taxon>Chordata</taxon>
        <taxon>Cephalochordata</taxon>
        <taxon>Leptocardii</taxon>
        <taxon>Amphioxiformes</taxon>
        <taxon>Branchiostomatidae</taxon>
        <taxon>Branchiostoma</taxon>
    </lineage>
</organism>
<evidence type="ECO:0000256" key="11">
    <source>
        <dbReference type="SAM" id="SignalP"/>
    </source>
</evidence>
<keyword evidence="11" id="KW-0732">Signal</keyword>
<comment type="subunit">
    <text evidence="3">Homotrimer.</text>
</comment>
<dbReference type="SUPFAM" id="SSF57196">
    <property type="entry name" value="EGF/Laminin"/>
    <property type="match status" value="1"/>
</dbReference>
<dbReference type="OrthoDB" id="547680at2759"/>
<feature type="compositionally biased region" description="Basic and acidic residues" evidence="10">
    <location>
        <begin position="189"/>
        <end position="203"/>
    </location>
</feature>
<feature type="domain" description="F5/8 type C" evidence="12">
    <location>
        <begin position="155"/>
        <end position="255"/>
    </location>
</feature>
<evidence type="ECO:0000256" key="6">
    <source>
        <dbReference type="ARBA" id="ARBA00022734"/>
    </source>
</evidence>
<keyword evidence="7" id="KW-0677">Repeat</keyword>
<dbReference type="InterPro" id="IPR051941">
    <property type="entry name" value="BG_Antigen-Binding_Lectin"/>
</dbReference>
<dbReference type="PROSITE" id="PS50022">
    <property type="entry name" value="FA58C_3"/>
    <property type="match status" value="1"/>
</dbReference>
<dbReference type="Pfam" id="PF22633">
    <property type="entry name" value="F5_F8_type_C_2"/>
    <property type="match status" value="2"/>
</dbReference>
<dbReference type="RefSeq" id="XP_019618512.1">
    <property type="nucleotide sequence ID" value="XM_019762953.1"/>
</dbReference>
<evidence type="ECO:0000256" key="4">
    <source>
        <dbReference type="ARBA" id="ARBA00022536"/>
    </source>
</evidence>
<reference evidence="14" key="1">
    <citation type="submission" date="2025-08" db="UniProtKB">
        <authorList>
            <consortium name="RefSeq"/>
        </authorList>
    </citation>
    <scope>IDENTIFICATION</scope>
    <source>
        <tissue evidence="14">Gonad</tissue>
    </source>
</reference>
<feature type="region of interest" description="Disordered" evidence="10">
    <location>
        <begin position="172"/>
        <end position="203"/>
    </location>
</feature>
<evidence type="ECO:0000259" key="12">
    <source>
        <dbReference type="PROSITE" id="PS50022"/>
    </source>
</evidence>
<evidence type="ECO:0000256" key="2">
    <source>
        <dbReference type="ARBA" id="ARBA00010147"/>
    </source>
</evidence>
<sequence length="479" mass="51082">MRTLGVILLGCALLLPATCSGIGVSVALGKSAYQTSTAWTGAAGRAVDGNTDGDYQAGSCSHTATEAYPSWWVDLGQSYMVSRVAIFNRMDCCSERLNPFNIHIGDSDQVSKNPKCGGDHHIDVNQSSISVSCQGMRGRYVGVRLPGPSRILTLCEVQVSLGIRRPNIALGKPTQQSSVSHDGVSGRAVDGDRNGAWRGESCTHTRQTDNPWWRVNLGSSRSVGDVVIFNRQDCCQERLSPFRLHVGDSPHVGSNPTCGGDHVVPAGQTAITVDCHGRTGRYVGILLPTKQSLTLCEVEVYEDIDVQVERLGCWADTADRAIPTVEGSDPRLDGPYQSREQAIQKCQAVAQSRNFSVFALQNGGWCAASADAENTYEMYGPSGACKDDGEGGPWANEVYRITQRCPSGAYSEATGTCAADGIMPEDDAASSFFGTMGSDIDECETNNGGCAQICTNTIGSFQCSCRDGFGLNTDGFTCD</sequence>
<keyword evidence="4" id="KW-0245">EGF-like domain</keyword>
<feature type="signal peptide" evidence="11">
    <location>
        <begin position="1"/>
        <end position="19"/>
    </location>
</feature>
<protein>
    <submittedName>
        <fullName evidence="14">Uncharacterized protein LOC109465602</fullName>
    </submittedName>
</protein>
<dbReference type="Gene3D" id="2.60.120.260">
    <property type="entry name" value="Galactose-binding domain-like"/>
    <property type="match status" value="2"/>
</dbReference>
<comment type="function">
    <text evidence="1">Acts as a defensive agent. Recognizes blood group fucosylated oligosaccharides including A, B, H and Lewis B-type antigens. Does not recognize Lewis A antigen and has low affinity for monovalent haptens.</text>
</comment>
<dbReference type="GO" id="GO:0042806">
    <property type="term" value="F:fucose binding"/>
    <property type="evidence" value="ECO:0007669"/>
    <property type="project" value="UniProtKB-ARBA"/>
</dbReference>
<dbReference type="CDD" id="cd00054">
    <property type="entry name" value="EGF_CA"/>
    <property type="match status" value="1"/>
</dbReference>
<dbReference type="InterPro" id="IPR000742">
    <property type="entry name" value="EGF"/>
</dbReference>
<name>A0A6P4YID2_BRABE</name>
<keyword evidence="5" id="KW-0479">Metal-binding</keyword>
<gene>
    <name evidence="14" type="primary">LOC109465602</name>
</gene>
<evidence type="ECO:0000256" key="1">
    <source>
        <dbReference type="ARBA" id="ARBA00002219"/>
    </source>
</evidence>
<dbReference type="InterPro" id="IPR018097">
    <property type="entry name" value="EGF_Ca-bd_CS"/>
</dbReference>
<dbReference type="Proteomes" id="UP000515135">
    <property type="component" value="Unplaced"/>
</dbReference>
<dbReference type="SUPFAM" id="SSF49785">
    <property type="entry name" value="Galactose-binding domain-like"/>
    <property type="match status" value="2"/>
</dbReference>
<dbReference type="AlphaFoldDB" id="A0A6P4YID2"/>
<dbReference type="PANTHER" id="PTHR45713">
    <property type="entry name" value="FTP DOMAIN-CONTAINING PROTEIN"/>
    <property type="match status" value="1"/>
</dbReference>
<keyword evidence="13" id="KW-1185">Reference proteome</keyword>
<evidence type="ECO:0000256" key="8">
    <source>
        <dbReference type="ARBA" id="ARBA00022837"/>
    </source>
</evidence>
<dbReference type="Pfam" id="PF14670">
    <property type="entry name" value="FXa_inhibition"/>
    <property type="match status" value="1"/>
</dbReference>
<dbReference type="GeneID" id="109465602"/>
<evidence type="ECO:0000256" key="10">
    <source>
        <dbReference type="SAM" id="MobiDB-lite"/>
    </source>
</evidence>
<evidence type="ECO:0000256" key="9">
    <source>
        <dbReference type="ARBA" id="ARBA00023157"/>
    </source>
</evidence>
<comment type="similarity">
    <text evidence="2">Belongs to the fucolectin family.</text>
</comment>
<dbReference type="PANTHER" id="PTHR45713:SF6">
    <property type="entry name" value="F5_8 TYPE C DOMAIN-CONTAINING PROTEIN"/>
    <property type="match status" value="1"/>
</dbReference>
<accession>A0A6P4YID2</accession>
<keyword evidence="8" id="KW-0106">Calcium</keyword>
<dbReference type="GO" id="GO:0010185">
    <property type="term" value="P:regulation of cellular defense response"/>
    <property type="evidence" value="ECO:0007669"/>
    <property type="project" value="UniProtKB-ARBA"/>
</dbReference>
<dbReference type="InterPro" id="IPR000421">
    <property type="entry name" value="FA58C"/>
</dbReference>
<dbReference type="InterPro" id="IPR008979">
    <property type="entry name" value="Galactose-bd-like_sf"/>
</dbReference>
<dbReference type="KEGG" id="bbel:109465602"/>
<dbReference type="SMART" id="SM00181">
    <property type="entry name" value="EGF"/>
    <property type="match status" value="1"/>
</dbReference>
<evidence type="ECO:0000256" key="5">
    <source>
        <dbReference type="ARBA" id="ARBA00022723"/>
    </source>
</evidence>
<dbReference type="SMART" id="SM00179">
    <property type="entry name" value="EGF_CA"/>
    <property type="match status" value="1"/>
</dbReference>